<comment type="caution">
    <text evidence="1">The sequence shown here is derived from an EMBL/GenBank/DDBJ whole genome shotgun (WGS) entry which is preliminary data.</text>
</comment>
<dbReference type="Proteomes" id="UP000479300">
    <property type="component" value="Unassembled WGS sequence"/>
</dbReference>
<evidence type="ECO:0000313" key="1">
    <source>
        <dbReference type="EMBL" id="NDL37735.1"/>
    </source>
</evidence>
<dbReference type="AlphaFoldDB" id="A0A6L9JIQ4"/>
<protein>
    <submittedName>
        <fullName evidence="1">Uncharacterized protein</fullName>
    </submittedName>
</protein>
<gene>
    <name evidence="1" type="ORF">GPY51_02690</name>
</gene>
<accession>A0A6L9JIQ4</accession>
<reference evidence="1 2" key="1">
    <citation type="submission" date="2019-12" db="EMBL/GenBank/DDBJ databases">
        <title>Engineering Photorhabdus to improve their lethality against agricultural pests.</title>
        <authorList>
            <person name="Machado R.A.R."/>
        </authorList>
    </citation>
    <scope>NUCLEOTIDE SEQUENCE [LARGE SCALE GENOMIC DNA]</scope>
    <source>
        <strain evidence="1 2">EN01</strain>
    </source>
</reference>
<name>A0A6L9JIQ4_PHOLM</name>
<dbReference type="KEGG" id="plum:A4R40_07275"/>
<organism evidence="1 2">
    <name type="scientific">Photorhabdus laumondii subsp. laumondii</name>
    <name type="common">Photorhabdus luminescens subsp. laumondii</name>
    <dbReference type="NCBI Taxonomy" id="141679"/>
    <lineage>
        <taxon>Bacteria</taxon>
        <taxon>Pseudomonadati</taxon>
        <taxon>Pseudomonadota</taxon>
        <taxon>Gammaproteobacteria</taxon>
        <taxon>Enterobacterales</taxon>
        <taxon>Morganellaceae</taxon>
        <taxon>Photorhabdus</taxon>
    </lineage>
</organism>
<dbReference type="RefSeq" id="WP_011145751.1">
    <property type="nucleotide sequence ID" value="NZ_CAWMTZ010000210.1"/>
</dbReference>
<evidence type="ECO:0000313" key="2">
    <source>
        <dbReference type="Proteomes" id="UP000479300"/>
    </source>
</evidence>
<dbReference type="GeneID" id="48847734"/>
<proteinExistence type="predicted"/>
<dbReference type="EMBL" id="WSFA01000004">
    <property type="protein sequence ID" value="NDL37735.1"/>
    <property type="molecule type" value="Genomic_DNA"/>
</dbReference>
<sequence>MNNPTINDLSETCSAIVSQQAPLHVVEAALQAAETENKEIGQHYAKYLCDRAVITTIAEPKLEVFASYMKQHGYTVLTYDELQQLKQRYPYHWSLELNQDGSGEIKDPKADFHKSFKFVKELLA</sequence>